<comment type="caution">
    <text evidence="4">The sequence shown here is derived from an EMBL/GenBank/DDBJ whole genome shotgun (WGS) entry which is preliminary data.</text>
</comment>
<evidence type="ECO:0000259" key="3">
    <source>
        <dbReference type="Pfam" id="PF00156"/>
    </source>
</evidence>
<proteinExistence type="predicted"/>
<organism evidence="4 5">
    <name type="scientific">Candidatus Daviesbacteria bacterium RIFCSPLOWO2_01_FULL_40_24</name>
    <dbReference type="NCBI Taxonomy" id="1797787"/>
    <lineage>
        <taxon>Bacteria</taxon>
        <taxon>Candidatus Daviesiibacteriota</taxon>
    </lineage>
</organism>
<dbReference type="CDD" id="cd06223">
    <property type="entry name" value="PRTases_typeI"/>
    <property type="match status" value="1"/>
</dbReference>
<dbReference type="InterPro" id="IPR000836">
    <property type="entry name" value="PRTase_dom"/>
</dbReference>
<evidence type="ECO:0000313" key="5">
    <source>
        <dbReference type="Proteomes" id="UP000178017"/>
    </source>
</evidence>
<sequence length="271" mass="30786">MGITLANIPQKFFDVLTEKIVITIVFLSMYPEFSRLQREVADSFLTTTVQGKASRVVLRPDGTHYIDSQTRPVHMIDFPKRPREFALKIHETRPTDPPSPYFVNFRNLPPEMLVQFGRLLEESPISFHVPDVCTGIPKAGVDIAKAYSLASGVPYLDIYSKEEHTDGTRRIIGREGTPDGNQKKLLIIDDLITRAGTKLEAIQVAREQGFNVTGVAVILDREQGGQEELTSFGVWLSTVFSIRSLLEYYCDTRQISQYRFDKIRRYLAAQE</sequence>
<reference evidence="4 5" key="1">
    <citation type="journal article" date="2016" name="Nat. Commun.">
        <title>Thousands of microbial genomes shed light on interconnected biogeochemical processes in an aquifer system.</title>
        <authorList>
            <person name="Anantharaman K."/>
            <person name="Brown C.T."/>
            <person name="Hug L.A."/>
            <person name="Sharon I."/>
            <person name="Castelle C.J."/>
            <person name="Probst A.J."/>
            <person name="Thomas B.C."/>
            <person name="Singh A."/>
            <person name="Wilkins M.J."/>
            <person name="Karaoz U."/>
            <person name="Brodie E.L."/>
            <person name="Williams K.H."/>
            <person name="Hubbard S.S."/>
            <person name="Banfield J.F."/>
        </authorList>
    </citation>
    <scope>NUCLEOTIDE SEQUENCE [LARGE SCALE GENOMIC DNA]</scope>
</reference>
<dbReference type="SUPFAM" id="SSF53271">
    <property type="entry name" value="PRTase-like"/>
    <property type="match status" value="1"/>
</dbReference>
<gene>
    <name evidence="4" type="ORF">A3B49_01965</name>
</gene>
<dbReference type="GO" id="GO:0006222">
    <property type="term" value="P:UMP biosynthetic process"/>
    <property type="evidence" value="ECO:0007669"/>
    <property type="project" value="TreeGrafter"/>
</dbReference>
<keyword evidence="2" id="KW-0665">Pyrimidine biosynthesis</keyword>
<evidence type="ECO:0000256" key="2">
    <source>
        <dbReference type="ARBA" id="ARBA00022975"/>
    </source>
</evidence>
<comment type="pathway">
    <text evidence="1">Pyrimidine metabolism; UMP biosynthesis via de novo pathway.</text>
</comment>
<evidence type="ECO:0000256" key="1">
    <source>
        <dbReference type="ARBA" id="ARBA00004725"/>
    </source>
</evidence>
<feature type="domain" description="Phosphoribosyltransferase" evidence="3">
    <location>
        <begin position="130"/>
        <end position="228"/>
    </location>
</feature>
<dbReference type="PANTHER" id="PTHR19278:SF9">
    <property type="entry name" value="URIDINE 5'-MONOPHOSPHATE SYNTHASE"/>
    <property type="match status" value="1"/>
</dbReference>
<dbReference type="Pfam" id="PF00156">
    <property type="entry name" value="Pribosyltran"/>
    <property type="match status" value="1"/>
</dbReference>
<dbReference type="GO" id="GO:0004588">
    <property type="term" value="F:orotate phosphoribosyltransferase activity"/>
    <property type="evidence" value="ECO:0007669"/>
    <property type="project" value="TreeGrafter"/>
</dbReference>
<accession>A0A1F5MJR7</accession>
<dbReference type="Gene3D" id="3.40.50.2020">
    <property type="match status" value="1"/>
</dbReference>
<protein>
    <recommendedName>
        <fullName evidence="3">Phosphoribosyltransferase domain-containing protein</fullName>
    </recommendedName>
</protein>
<dbReference type="Proteomes" id="UP000178017">
    <property type="component" value="Unassembled WGS sequence"/>
</dbReference>
<dbReference type="InterPro" id="IPR029057">
    <property type="entry name" value="PRTase-like"/>
</dbReference>
<dbReference type="GO" id="GO:0019856">
    <property type="term" value="P:pyrimidine nucleobase biosynthetic process"/>
    <property type="evidence" value="ECO:0007669"/>
    <property type="project" value="TreeGrafter"/>
</dbReference>
<dbReference type="PANTHER" id="PTHR19278">
    <property type="entry name" value="OROTATE PHOSPHORIBOSYLTRANSFERASE"/>
    <property type="match status" value="1"/>
</dbReference>
<name>A0A1F5MJR7_9BACT</name>
<dbReference type="EMBL" id="MFDO01000016">
    <property type="protein sequence ID" value="OGE65559.1"/>
    <property type="molecule type" value="Genomic_DNA"/>
</dbReference>
<dbReference type="GO" id="GO:0004590">
    <property type="term" value="F:orotidine-5'-phosphate decarboxylase activity"/>
    <property type="evidence" value="ECO:0007669"/>
    <property type="project" value="TreeGrafter"/>
</dbReference>
<evidence type="ECO:0000313" key="4">
    <source>
        <dbReference type="EMBL" id="OGE65559.1"/>
    </source>
</evidence>
<dbReference type="AlphaFoldDB" id="A0A1F5MJR7"/>